<accession>A0A914XE67</accession>
<keyword evidence="4" id="KW-1185">Reference proteome</keyword>
<dbReference type="PROSITE" id="PS51904">
    <property type="entry name" value="GLYCOSYL_HYDROL_F25_2"/>
    <property type="match status" value="1"/>
</dbReference>
<dbReference type="InterPro" id="IPR051595">
    <property type="entry name" value="GH25_Enzymes"/>
</dbReference>
<dbReference type="PANTHER" id="PTHR23208:SF36">
    <property type="entry name" value="LYSOZYME-RELATED"/>
    <property type="match status" value="1"/>
</dbReference>
<dbReference type="GO" id="GO:0003796">
    <property type="term" value="F:lysozyme activity"/>
    <property type="evidence" value="ECO:0007669"/>
    <property type="project" value="InterPro"/>
</dbReference>
<organism evidence="4 5">
    <name type="scientific">Plectus sambesii</name>
    <dbReference type="NCBI Taxonomy" id="2011161"/>
    <lineage>
        <taxon>Eukaryota</taxon>
        <taxon>Metazoa</taxon>
        <taxon>Ecdysozoa</taxon>
        <taxon>Nematoda</taxon>
        <taxon>Chromadorea</taxon>
        <taxon>Plectida</taxon>
        <taxon>Plectina</taxon>
        <taxon>Plectoidea</taxon>
        <taxon>Plectidae</taxon>
        <taxon>Plectus</taxon>
    </lineage>
</organism>
<protein>
    <submittedName>
        <fullName evidence="5">Lysozyme</fullName>
    </submittedName>
</protein>
<evidence type="ECO:0000313" key="5">
    <source>
        <dbReference type="WBParaSite" id="PSAMB.scaffold784size41397.g8858.t1"/>
    </source>
</evidence>
<dbReference type="Gene3D" id="3.20.20.80">
    <property type="entry name" value="Glycosidases"/>
    <property type="match status" value="1"/>
</dbReference>
<comment type="similarity">
    <text evidence="1">Belongs to the glycosyl hydrolase 25 family.</text>
</comment>
<reference evidence="5" key="1">
    <citation type="submission" date="2022-11" db="UniProtKB">
        <authorList>
            <consortium name="WormBaseParasite"/>
        </authorList>
    </citation>
    <scope>IDENTIFICATION</scope>
</reference>
<dbReference type="InterPro" id="IPR002053">
    <property type="entry name" value="Glyco_hydro_25"/>
</dbReference>
<evidence type="ECO:0000256" key="3">
    <source>
        <dbReference type="SAM" id="SignalP"/>
    </source>
</evidence>
<proteinExistence type="inferred from homology"/>
<dbReference type="GO" id="GO:0009253">
    <property type="term" value="P:peptidoglycan catabolic process"/>
    <property type="evidence" value="ECO:0007669"/>
    <property type="project" value="InterPro"/>
</dbReference>
<dbReference type="GO" id="GO:0007165">
    <property type="term" value="P:signal transduction"/>
    <property type="evidence" value="ECO:0007669"/>
    <property type="project" value="TreeGrafter"/>
</dbReference>
<evidence type="ECO:0000256" key="1">
    <source>
        <dbReference type="ARBA" id="ARBA00010646"/>
    </source>
</evidence>
<keyword evidence="2 3" id="KW-0732">Signal</keyword>
<dbReference type="InterPro" id="IPR017853">
    <property type="entry name" value="GH"/>
</dbReference>
<name>A0A914XE67_9BILA</name>
<sequence>MHKFVLVSFLLCAAASTPIATNDDSTKATFAFAVDISAAISTATFSCLKTAGYQTAFVRVYTKKGSPDPNGATNLHNANSASLYTEVYIEPQPSSGKSGSQQLDEALSFVSSGGIFVKSAWLQVTSPIDWSNNNVQANINLIQSFIDQARVRNIGFGIYTSPYDWQQITGGWAGVAGFVNLWYWHITGYGKNGTTPANFNDFVSFGAWNTPVVKQYGQQIHNSVCNGIIINTDTYVLSLKAKKTLMEKHELNAEKNEMPVAGNLMSLLQTE</sequence>
<dbReference type="PANTHER" id="PTHR23208">
    <property type="entry name" value="LYSOZYME PROTEIN"/>
    <property type="match status" value="1"/>
</dbReference>
<dbReference type="GO" id="GO:0016998">
    <property type="term" value="P:cell wall macromolecule catabolic process"/>
    <property type="evidence" value="ECO:0007669"/>
    <property type="project" value="InterPro"/>
</dbReference>
<feature type="chain" id="PRO_5038023847" evidence="3">
    <location>
        <begin position="17"/>
        <end position="271"/>
    </location>
</feature>
<dbReference type="AlphaFoldDB" id="A0A914XE67"/>
<feature type="signal peptide" evidence="3">
    <location>
        <begin position="1"/>
        <end position="16"/>
    </location>
</feature>
<dbReference type="WBParaSite" id="PSAMB.scaffold784size41397.g8858.t1">
    <property type="protein sequence ID" value="PSAMB.scaffold784size41397.g8858.t1"/>
    <property type="gene ID" value="PSAMB.scaffold784size41397.g8858"/>
</dbReference>
<dbReference type="GO" id="GO:0045087">
    <property type="term" value="P:innate immune response"/>
    <property type="evidence" value="ECO:0007669"/>
    <property type="project" value="TreeGrafter"/>
</dbReference>
<evidence type="ECO:0000313" key="4">
    <source>
        <dbReference type="Proteomes" id="UP000887566"/>
    </source>
</evidence>
<dbReference type="Proteomes" id="UP000887566">
    <property type="component" value="Unplaced"/>
</dbReference>
<dbReference type="SUPFAM" id="SSF51445">
    <property type="entry name" value="(Trans)glycosidases"/>
    <property type="match status" value="1"/>
</dbReference>
<evidence type="ECO:0000256" key="2">
    <source>
        <dbReference type="ARBA" id="ARBA00022729"/>
    </source>
</evidence>